<gene>
    <name evidence="4" type="ORF">STAFG_7823</name>
</gene>
<evidence type="ECO:0000256" key="2">
    <source>
        <dbReference type="ARBA" id="ARBA00022679"/>
    </source>
</evidence>
<dbReference type="PANTHER" id="PTHR47816">
    <property type="entry name" value="RIBOSOMAL RNA SMALL SUBUNIT METHYLTRANSFERASE C"/>
    <property type="match status" value="1"/>
</dbReference>
<reference evidence="4 5" key="1">
    <citation type="submission" date="2013-02" db="EMBL/GenBank/DDBJ databases">
        <title>Draft Genome Sequence of Streptomyces afghaniensis, Which Produces Compounds of the Julimycin B-Complex.</title>
        <authorList>
            <person name="Gruening B.A."/>
            <person name="Praeg A."/>
            <person name="Erxleben A."/>
            <person name="Guenther S."/>
            <person name="Fiedler H.-P."/>
            <person name="Goodfellow M."/>
            <person name="Mueller M."/>
        </authorList>
    </citation>
    <scope>NUCLEOTIDE SEQUENCE [LARGE SCALE GENOMIC DNA]</scope>
    <source>
        <strain evidence="4 5">772</strain>
    </source>
</reference>
<keyword evidence="5" id="KW-1185">Reference proteome</keyword>
<evidence type="ECO:0000259" key="3">
    <source>
        <dbReference type="Pfam" id="PF05175"/>
    </source>
</evidence>
<keyword evidence="1 4" id="KW-0489">Methyltransferase</keyword>
<dbReference type="InterPro" id="IPR046977">
    <property type="entry name" value="RsmC/RlmG"/>
</dbReference>
<sequence length="53" mass="6003">MFSGARRALRPGGELWVIGNRHLGYHVKLRKLFGNSRLVASDPKFVVLKAVKR</sequence>
<evidence type="ECO:0000313" key="5">
    <source>
        <dbReference type="Proteomes" id="UP000015001"/>
    </source>
</evidence>
<dbReference type="PATRIC" id="fig|1283301.3.peg.7761"/>
<name>S4MHQ6_9ACTN</name>
<dbReference type="Pfam" id="PF05175">
    <property type="entry name" value="MTS"/>
    <property type="match status" value="1"/>
</dbReference>
<dbReference type="AlphaFoldDB" id="S4MHQ6"/>
<accession>S4MHQ6</accession>
<evidence type="ECO:0000256" key="1">
    <source>
        <dbReference type="ARBA" id="ARBA00022603"/>
    </source>
</evidence>
<dbReference type="GO" id="GO:0032259">
    <property type="term" value="P:methylation"/>
    <property type="evidence" value="ECO:0007669"/>
    <property type="project" value="UniProtKB-KW"/>
</dbReference>
<dbReference type="EMBL" id="AOPY01001658">
    <property type="protein sequence ID" value="EPJ35110.1"/>
    <property type="molecule type" value="Genomic_DNA"/>
</dbReference>
<dbReference type="InterPro" id="IPR029063">
    <property type="entry name" value="SAM-dependent_MTases_sf"/>
</dbReference>
<dbReference type="PANTHER" id="PTHR47816:SF5">
    <property type="entry name" value="RIBOSOMAL RNA LARGE SUBUNIT METHYLTRANSFERASE G"/>
    <property type="match status" value="1"/>
</dbReference>
<dbReference type="HOGENOM" id="CLU_186869_0_0_11"/>
<proteinExistence type="predicted"/>
<comment type="caution">
    <text evidence="4">The sequence shown here is derived from an EMBL/GenBank/DDBJ whole genome shotgun (WGS) entry which is preliminary data.</text>
</comment>
<dbReference type="InterPro" id="IPR007848">
    <property type="entry name" value="Small_mtfrase_dom"/>
</dbReference>
<dbReference type="Proteomes" id="UP000015001">
    <property type="component" value="Unassembled WGS sequence"/>
</dbReference>
<feature type="domain" description="Methyltransferase small" evidence="3">
    <location>
        <begin position="1"/>
        <end position="49"/>
    </location>
</feature>
<evidence type="ECO:0000313" key="4">
    <source>
        <dbReference type="EMBL" id="EPJ35110.1"/>
    </source>
</evidence>
<dbReference type="Gene3D" id="3.40.50.150">
    <property type="entry name" value="Vaccinia Virus protein VP39"/>
    <property type="match status" value="1"/>
</dbReference>
<dbReference type="GO" id="GO:0008757">
    <property type="term" value="F:S-adenosylmethionine-dependent methyltransferase activity"/>
    <property type="evidence" value="ECO:0007669"/>
    <property type="project" value="InterPro"/>
</dbReference>
<organism evidence="4 5">
    <name type="scientific">Streptomyces afghaniensis 772</name>
    <dbReference type="NCBI Taxonomy" id="1283301"/>
    <lineage>
        <taxon>Bacteria</taxon>
        <taxon>Bacillati</taxon>
        <taxon>Actinomycetota</taxon>
        <taxon>Actinomycetes</taxon>
        <taxon>Kitasatosporales</taxon>
        <taxon>Streptomycetaceae</taxon>
        <taxon>Streptomyces</taxon>
    </lineage>
</organism>
<keyword evidence="2 4" id="KW-0808">Transferase</keyword>
<protein>
    <submittedName>
        <fullName evidence="4">Putative Ribosomal RNA large subunit methyltransferase G</fullName>
    </submittedName>
</protein>